<dbReference type="GO" id="GO:0043190">
    <property type="term" value="C:ATP-binding cassette (ABC) transporter complex"/>
    <property type="evidence" value="ECO:0007669"/>
    <property type="project" value="InterPro"/>
</dbReference>
<feature type="domain" description="ABC transmembrane type-2" evidence="7">
    <location>
        <begin position="21"/>
        <end position="248"/>
    </location>
</feature>
<feature type="transmembrane region" description="Helical" evidence="6">
    <location>
        <begin position="61"/>
        <end position="80"/>
    </location>
</feature>
<dbReference type="GO" id="GO:0046677">
    <property type="term" value="P:response to antibiotic"/>
    <property type="evidence" value="ECO:0007669"/>
    <property type="project" value="UniProtKB-KW"/>
</dbReference>
<dbReference type="InterPro" id="IPR013525">
    <property type="entry name" value="ABC2_TM"/>
</dbReference>
<evidence type="ECO:0000256" key="5">
    <source>
        <dbReference type="ARBA" id="ARBA00023251"/>
    </source>
</evidence>
<feature type="transmembrane region" description="Helical" evidence="6">
    <location>
        <begin position="134"/>
        <end position="160"/>
    </location>
</feature>
<comment type="caution">
    <text evidence="8">The sequence shown here is derived from an EMBL/GenBank/DDBJ whole genome shotgun (WGS) entry which is preliminary data.</text>
</comment>
<evidence type="ECO:0000256" key="4">
    <source>
        <dbReference type="ARBA" id="ARBA00023136"/>
    </source>
</evidence>
<organism evidence="8 9">
    <name type="scientific">Streptomyces klenkii</name>
    <dbReference type="NCBI Taxonomy" id="1420899"/>
    <lineage>
        <taxon>Bacteria</taxon>
        <taxon>Bacillati</taxon>
        <taxon>Actinomycetota</taxon>
        <taxon>Actinomycetes</taxon>
        <taxon>Kitasatosporales</taxon>
        <taxon>Streptomycetaceae</taxon>
        <taxon>Streptomyces</taxon>
    </lineage>
</organism>
<dbReference type="Pfam" id="PF01061">
    <property type="entry name" value="ABC2_membrane"/>
    <property type="match status" value="1"/>
</dbReference>
<dbReference type="EMBL" id="RBAM01000010">
    <property type="protein sequence ID" value="RKN65871.1"/>
    <property type="molecule type" value="Genomic_DNA"/>
</dbReference>
<dbReference type="InterPro" id="IPR047817">
    <property type="entry name" value="ABC2_TM_bact-type"/>
</dbReference>
<dbReference type="GO" id="GO:0140359">
    <property type="term" value="F:ABC-type transporter activity"/>
    <property type="evidence" value="ECO:0007669"/>
    <property type="project" value="InterPro"/>
</dbReference>
<dbReference type="PIRSF" id="PIRSF006648">
    <property type="entry name" value="DrrB"/>
    <property type="match status" value="1"/>
</dbReference>
<evidence type="ECO:0000256" key="1">
    <source>
        <dbReference type="ARBA" id="ARBA00004141"/>
    </source>
</evidence>
<feature type="transmembrane region" description="Helical" evidence="6">
    <location>
        <begin position="21"/>
        <end position="41"/>
    </location>
</feature>
<evidence type="ECO:0000313" key="8">
    <source>
        <dbReference type="EMBL" id="RKN65871.1"/>
    </source>
</evidence>
<comment type="subcellular location">
    <subcellularLocation>
        <location evidence="6">Cell membrane</location>
        <topology evidence="6">Multi-pass membrane protein</topology>
    </subcellularLocation>
    <subcellularLocation>
        <location evidence="1">Membrane</location>
        <topology evidence="1">Multi-pass membrane protein</topology>
    </subcellularLocation>
</comment>
<dbReference type="InterPro" id="IPR000412">
    <property type="entry name" value="ABC_2_transport"/>
</dbReference>
<dbReference type="OrthoDB" id="9255971at2"/>
<gene>
    <name evidence="8" type="ORF">D7231_23920</name>
</gene>
<feature type="transmembrane region" description="Helical" evidence="6">
    <location>
        <begin position="172"/>
        <end position="194"/>
    </location>
</feature>
<keyword evidence="6" id="KW-1003">Cell membrane</keyword>
<keyword evidence="2 6" id="KW-0812">Transmembrane</keyword>
<comment type="similarity">
    <text evidence="6">Belongs to the ABC-2 integral membrane protein family.</text>
</comment>
<feature type="transmembrane region" description="Helical" evidence="6">
    <location>
        <begin position="223"/>
        <end position="242"/>
    </location>
</feature>
<dbReference type="RefSeq" id="WP_120757597.1">
    <property type="nucleotide sequence ID" value="NZ_RBAM01000010.1"/>
</dbReference>
<name>A0A3B0B011_9ACTN</name>
<keyword evidence="4 6" id="KW-0472">Membrane</keyword>
<dbReference type="PRINTS" id="PR00164">
    <property type="entry name" value="ABC2TRNSPORT"/>
</dbReference>
<protein>
    <recommendedName>
        <fullName evidence="6">Transport permease protein</fullName>
    </recommendedName>
</protein>
<evidence type="ECO:0000259" key="7">
    <source>
        <dbReference type="PROSITE" id="PS51012"/>
    </source>
</evidence>
<feature type="transmembrane region" description="Helical" evidence="6">
    <location>
        <begin position="109"/>
        <end position="128"/>
    </location>
</feature>
<dbReference type="PANTHER" id="PTHR43077">
    <property type="entry name" value="TRANSPORT PERMEASE YVFS-RELATED"/>
    <property type="match status" value="1"/>
</dbReference>
<keyword evidence="9" id="KW-1185">Reference proteome</keyword>
<dbReference type="InterPro" id="IPR051328">
    <property type="entry name" value="T7SS_ABC-Transporter"/>
</dbReference>
<evidence type="ECO:0000256" key="3">
    <source>
        <dbReference type="ARBA" id="ARBA00022989"/>
    </source>
</evidence>
<accession>A0A3B0B011</accession>
<dbReference type="PANTHER" id="PTHR43077:SF10">
    <property type="entry name" value="TRANSPORT PERMEASE PROTEIN"/>
    <property type="match status" value="1"/>
</dbReference>
<reference evidence="8 9" key="1">
    <citation type="journal article" date="2015" name="Antonie Van Leeuwenhoek">
        <title>Streptomyces klenkii sp. nov., isolated from deep marine sediment.</title>
        <authorList>
            <person name="Veyisoglu A."/>
            <person name="Sahin N."/>
        </authorList>
    </citation>
    <scope>NUCLEOTIDE SEQUENCE [LARGE SCALE GENOMIC DNA]</scope>
    <source>
        <strain evidence="8 9">KCTC 29202</strain>
    </source>
</reference>
<keyword evidence="6" id="KW-0813">Transport</keyword>
<dbReference type="PROSITE" id="PS51012">
    <property type="entry name" value="ABC_TM2"/>
    <property type="match status" value="1"/>
</dbReference>
<dbReference type="AlphaFoldDB" id="A0A3B0B011"/>
<keyword evidence="5" id="KW-0046">Antibiotic resistance</keyword>
<evidence type="ECO:0000313" key="9">
    <source>
        <dbReference type="Proteomes" id="UP000270343"/>
    </source>
</evidence>
<keyword evidence="3 6" id="KW-1133">Transmembrane helix</keyword>
<proteinExistence type="inferred from homology"/>
<evidence type="ECO:0000256" key="6">
    <source>
        <dbReference type="RuleBase" id="RU361157"/>
    </source>
</evidence>
<dbReference type="Proteomes" id="UP000270343">
    <property type="component" value="Unassembled WGS sequence"/>
</dbReference>
<sequence>MLRDTGLVFAYQTRRLIRSPVVIAVGIMQPLLWLLLFGPLVDGLAAPGLGSAKAFDLFAPGLLVMLALYGSLYTGFELISELRAGVVERMVVSPMRPAALILGKALRDVLALGVQAVILMLIAVAMGLDADLGGLLIAFGLFAVVVVMTASFSYAVALMLRDENMMSQSMGFLSLPLLLLSGVVLPLSLAPGWLRGVARVNPFYHVVEASRSVMAGDFSDTSLWVALGFSLALTALMLRWAVGSLRRI</sequence>
<evidence type="ECO:0000256" key="2">
    <source>
        <dbReference type="ARBA" id="ARBA00022692"/>
    </source>
</evidence>